<dbReference type="EMBL" id="UYJE01001454">
    <property type="protein sequence ID" value="VDI02325.1"/>
    <property type="molecule type" value="Genomic_DNA"/>
</dbReference>
<dbReference type="Proteomes" id="UP000596742">
    <property type="component" value="Unassembled WGS sequence"/>
</dbReference>
<feature type="domain" description="Reverse transcriptase" evidence="1">
    <location>
        <begin position="264"/>
        <end position="446"/>
    </location>
</feature>
<dbReference type="InterPro" id="IPR000477">
    <property type="entry name" value="RT_dom"/>
</dbReference>
<evidence type="ECO:0000259" key="1">
    <source>
        <dbReference type="PROSITE" id="PS50878"/>
    </source>
</evidence>
<dbReference type="Gene3D" id="3.30.70.270">
    <property type="match status" value="1"/>
</dbReference>
<dbReference type="CDD" id="cd03714">
    <property type="entry name" value="RT_DIRS1"/>
    <property type="match status" value="1"/>
</dbReference>
<reference evidence="2" key="1">
    <citation type="submission" date="2018-11" db="EMBL/GenBank/DDBJ databases">
        <authorList>
            <person name="Alioto T."/>
            <person name="Alioto T."/>
        </authorList>
    </citation>
    <scope>NUCLEOTIDE SEQUENCE</scope>
</reference>
<dbReference type="Gene3D" id="3.10.10.10">
    <property type="entry name" value="HIV Type 1 Reverse Transcriptase, subunit A, domain 1"/>
    <property type="match status" value="1"/>
</dbReference>
<gene>
    <name evidence="2" type="ORF">MGAL_10B047995</name>
</gene>
<dbReference type="PANTHER" id="PTHR33050:SF7">
    <property type="entry name" value="RIBONUCLEASE H"/>
    <property type="match status" value="1"/>
</dbReference>
<comment type="caution">
    <text evidence="2">The sequence shown here is derived from an EMBL/GenBank/DDBJ whole genome shotgun (WGS) entry which is preliminary data.</text>
</comment>
<proteinExistence type="predicted"/>
<dbReference type="Gene3D" id="3.30.420.10">
    <property type="entry name" value="Ribonuclease H-like superfamily/Ribonuclease H"/>
    <property type="match status" value="1"/>
</dbReference>
<dbReference type="InterPro" id="IPR052055">
    <property type="entry name" value="Hepadnavirus_pol/RT"/>
</dbReference>
<evidence type="ECO:0000313" key="2">
    <source>
        <dbReference type="EMBL" id="VDI02325.1"/>
    </source>
</evidence>
<dbReference type="PANTHER" id="PTHR33050">
    <property type="entry name" value="REVERSE TRANSCRIPTASE DOMAIN-CONTAINING PROTEIN"/>
    <property type="match status" value="1"/>
</dbReference>
<dbReference type="Pfam" id="PF00078">
    <property type="entry name" value="RVT_1"/>
    <property type="match status" value="1"/>
</dbReference>
<keyword evidence="3" id="KW-1185">Reference proteome</keyword>
<protein>
    <recommendedName>
        <fullName evidence="1">Reverse transcriptase domain-containing protein</fullName>
    </recommendedName>
</protein>
<name>A0A8B6CC99_MYTGA</name>
<dbReference type="PROSITE" id="PS50878">
    <property type="entry name" value="RT_POL"/>
    <property type="match status" value="1"/>
</dbReference>
<accession>A0A8B6CC99</accession>
<evidence type="ECO:0000313" key="3">
    <source>
        <dbReference type="Proteomes" id="UP000596742"/>
    </source>
</evidence>
<dbReference type="OrthoDB" id="6083831at2759"/>
<dbReference type="GO" id="GO:0006259">
    <property type="term" value="P:DNA metabolic process"/>
    <property type="evidence" value="ECO:0007669"/>
    <property type="project" value="UniProtKB-ARBA"/>
</dbReference>
<sequence length="731" mass="83563">MDNTVESLLMKRYGPKAAFGRVPSLFTKNLKSLERLAYQGQVAARMGLITTCYLQQASGNLLDNLTSDSPNLDSAIQNIRRRELELFHHMIRRRATMYDTGLNELRDYANTIVTLPLTADGIFGSQFDTKMKEKTDRNKQLAEVLPDNRRVTLGSQLGKKKKPTATVTSESTFVKKPKFDSNFKIPKKNFGEFKSSGKQTQATKPWEWESITDDQWVLKTLQEGLKLEFQETPHLTGIKHTSVNARNLPIILAEVEDLIEKNAIEIVPQAEIHQGFYSTLFLVPKKTGDLRPVINLKPLNQYLRKQHFKMDTLTKVLNLVKPQDWALSLDLKDAYLHIPVHKTHRKFLRFCIQGKCYQFVALCFGPTQAPRVFTKIVTVVAAHLRIQNIRLATYLDDWLLVNAQEKMLISDREKTLNLLINLGFIVNLQKSSLIPSQEITYIGALFNFKKEIVSPTIERILKLEMLVISLMKGHNTARDYLMLFGLIASCIELIPNARLYMRPIQLHLLHFWKPSTRDLTYQIPFTQHLKDHLNWWLDRANTTKGKSLHQWSATLTITTDVSKTGFGGHMNNQIFQGFWSVQEQKQHINLLELEAVIRTVQHFLPQLQNQNVLLKCDNTTVVQYVNKQGGTKSIHLCYKTWCLMKMAIQNNLTFRAAHIAGKLNVLADHLSRNKIQPTEWTLNNQIVQSVFAMWGEPTIDLFASVPSLFTCVGVGGSPNFSFIALLINDPS</sequence>
<dbReference type="InterPro" id="IPR043128">
    <property type="entry name" value="Rev_trsase/Diguanyl_cyclase"/>
</dbReference>
<dbReference type="SUPFAM" id="SSF56672">
    <property type="entry name" value="DNA/RNA polymerases"/>
    <property type="match status" value="1"/>
</dbReference>
<dbReference type="AlphaFoldDB" id="A0A8B6CC99"/>
<dbReference type="InterPro" id="IPR036397">
    <property type="entry name" value="RNaseH_sf"/>
</dbReference>
<organism evidence="2 3">
    <name type="scientific">Mytilus galloprovincialis</name>
    <name type="common">Mediterranean mussel</name>
    <dbReference type="NCBI Taxonomy" id="29158"/>
    <lineage>
        <taxon>Eukaryota</taxon>
        <taxon>Metazoa</taxon>
        <taxon>Spiralia</taxon>
        <taxon>Lophotrochozoa</taxon>
        <taxon>Mollusca</taxon>
        <taxon>Bivalvia</taxon>
        <taxon>Autobranchia</taxon>
        <taxon>Pteriomorphia</taxon>
        <taxon>Mytilida</taxon>
        <taxon>Mytiloidea</taxon>
        <taxon>Mytilidae</taxon>
        <taxon>Mytilinae</taxon>
        <taxon>Mytilus</taxon>
    </lineage>
</organism>
<dbReference type="InterPro" id="IPR043502">
    <property type="entry name" value="DNA/RNA_pol_sf"/>
</dbReference>
<dbReference type="GO" id="GO:0003676">
    <property type="term" value="F:nucleic acid binding"/>
    <property type="evidence" value="ECO:0007669"/>
    <property type="project" value="InterPro"/>
</dbReference>
<dbReference type="CDD" id="cd09275">
    <property type="entry name" value="RNase_HI_RT_DIRS1"/>
    <property type="match status" value="1"/>
</dbReference>